<evidence type="ECO:0000313" key="2">
    <source>
        <dbReference type="EMBL" id="SEE90152.1"/>
    </source>
</evidence>
<feature type="chain" id="PRO_5038792738" evidence="1">
    <location>
        <begin position="31"/>
        <end position="105"/>
    </location>
</feature>
<evidence type="ECO:0000256" key="1">
    <source>
        <dbReference type="SAM" id="SignalP"/>
    </source>
</evidence>
<evidence type="ECO:0000313" key="3">
    <source>
        <dbReference type="Proteomes" id="UP000181980"/>
    </source>
</evidence>
<organism evidence="2 3">
    <name type="scientific">Jiangella alba</name>
    <dbReference type="NCBI Taxonomy" id="561176"/>
    <lineage>
        <taxon>Bacteria</taxon>
        <taxon>Bacillati</taxon>
        <taxon>Actinomycetota</taxon>
        <taxon>Actinomycetes</taxon>
        <taxon>Jiangellales</taxon>
        <taxon>Jiangellaceae</taxon>
        <taxon>Jiangella</taxon>
    </lineage>
</organism>
<protein>
    <submittedName>
        <fullName evidence="2">Uncharacterized protein</fullName>
    </submittedName>
</protein>
<sequence length="105" mass="10730">MRSIRIPRPMRAALAIGGLTLAVIPAGAVAAGAAGNAPANPNCLGVVTSQRAVAHHDLGEHASEQEEPRQGIGNITREILGEDAHVGDFGAFLGEIDGDDATRCP</sequence>
<keyword evidence="1" id="KW-0732">Signal</keyword>
<proteinExistence type="predicted"/>
<name>A0A1H5ML83_9ACTN</name>
<dbReference type="AlphaFoldDB" id="A0A1H5ML83"/>
<keyword evidence="3" id="KW-1185">Reference proteome</keyword>
<dbReference type="RefSeq" id="WP_069111686.1">
    <property type="nucleotide sequence ID" value="NZ_FNUC01000003.1"/>
</dbReference>
<accession>A0A1H5ML83</accession>
<reference evidence="3" key="1">
    <citation type="submission" date="2016-10" db="EMBL/GenBank/DDBJ databases">
        <authorList>
            <person name="Varghese N."/>
            <person name="Submissions S."/>
        </authorList>
    </citation>
    <scope>NUCLEOTIDE SEQUENCE [LARGE SCALE GENOMIC DNA]</scope>
    <source>
        <strain evidence="3">DSM 45237</strain>
    </source>
</reference>
<gene>
    <name evidence="2" type="ORF">SAMN04488561_3260</name>
</gene>
<feature type="signal peptide" evidence="1">
    <location>
        <begin position="1"/>
        <end position="30"/>
    </location>
</feature>
<dbReference type="EMBL" id="FNUC01000003">
    <property type="protein sequence ID" value="SEE90152.1"/>
    <property type="molecule type" value="Genomic_DNA"/>
</dbReference>
<dbReference type="Proteomes" id="UP000181980">
    <property type="component" value="Unassembled WGS sequence"/>
</dbReference>